<proteinExistence type="predicted"/>
<evidence type="ECO:0008006" key="3">
    <source>
        <dbReference type="Google" id="ProtNLM"/>
    </source>
</evidence>
<dbReference type="Proteomes" id="UP000441585">
    <property type="component" value="Unassembled WGS sequence"/>
</dbReference>
<dbReference type="EMBL" id="WKKF01000002">
    <property type="protein sequence ID" value="MRX54178.1"/>
    <property type="molecule type" value="Genomic_DNA"/>
</dbReference>
<reference evidence="1 2" key="1">
    <citation type="submission" date="2019-11" db="EMBL/GenBank/DDBJ databases">
        <title>Bacillus idriensis genome.</title>
        <authorList>
            <person name="Konopka E.N."/>
            <person name="Newman J.D."/>
        </authorList>
    </citation>
    <scope>NUCLEOTIDE SEQUENCE [LARGE SCALE GENOMIC DNA]</scope>
    <source>
        <strain evidence="1 2">DSM 19097</strain>
    </source>
</reference>
<evidence type="ECO:0000313" key="1">
    <source>
        <dbReference type="EMBL" id="MRX54178.1"/>
    </source>
</evidence>
<gene>
    <name evidence="1" type="ORF">GJU41_09360</name>
</gene>
<keyword evidence="2" id="KW-1185">Reference proteome</keyword>
<name>A0A6I2M7U7_9BACI</name>
<dbReference type="Gene3D" id="3.40.630.30">
    <property type="match status" value="1"/>
</dbReference>
<organism evidence="1 2">
    <name type="scientific">Metabacillus idriensis</name>
    <dbReference type="NCBI Taxonomy" id="324768"/>
    <lineage>
        <taxon>Bacteria</taxon>
        <taxon>Bacillati</taxon>
        <taxon>Bacillota</taxon>
        <taxon>Bacilli</taxon>
        <taxon>Bacillales</taxon>
        <taxon>Bacillaceae</taxon>
        <taxon>Metabacillus</taxon>
    </lineage>
</organism>
<dbReference type="InterPro" id="IPR016181">
    <property type="entry name" value="Acyl_CoA_acyltransferase"/>
</dbReference>
<dbReference type="AlphaFoldDB" id="A0A6I2M7U7"/>
<dbReference type="RefSeq" id="WP_154318425.1">
    <property type="nucleotide sequence ID" value="NZ_CAJGAA010000002.1"/>
</dbReference>
<comment type="caution">
    <text evidence="1">The sequence shown here is derived from an EMBL/GenBank/DDBJ whole genome shotgun (WGS) entry which is preliminary data.</text>
</comment>
<sequence>MYYQLRIAEKKDVQAIKSFIEKAGLSSEGIEEIADYFVIMESDENTIVASLGIEPVNGDGLLRSLVVSEAINQAHLLSLFESIHALGREKGLLGSYLVTNKKNSIEFLKLIGFQSVEQNEIPEHLLHSAHFKESLEKEHAVVMVKTS</sequence>
<evidence type="ECO:0000313" key="2">
    <source>
        <dbReference type="Proteomes" id="UP000441585"/>
    </source>
</evidence>
<protein>
    <recommendedName>
        <fullName evidence="3">N-acetyltransferase domain-containing protein</fullName>
    </recommendedName>
</protein>
<dbReference type="SUPFAM" id="SSF55729">
    <property type="entry name" value="Acyl-CoA N-acyltransferases (Nat)"/>
    <property type="match status" value="1"/>
</dbReference>
<accession>A0A6I2M7U7</accession>